<keyword evidence="3" id="KW-0808">Transferase</keyword>
<dbReference type="InterPro" id="IPR038601">
    <property type="entry name" value="MttB-like_sf"/>
</dbReference>
<dbReference type="EMBL" id="BARU01036830">
    <property type="protein sequence ID" value="GAH81438.1"/>
    <property type="molecule type" value="Genomic_DNA"/>
</dbReference>
<name>X1KH89_9ZZZZ</name>
<organism evidence="4">
    <name type="scientific">marine sediment metagenome</name>
    <dbReference type="NCBI Taxonomy" id="412755"/>
    <lineage>
        <taxon>unclassified sequences</taxon>
        <taxon>metagenomes</taxon>
        <taxon>ecological metagenomes</taxon>
    </lineage>
</organism>
<dbReference type="AlphaFoldDB" id="X1KH89"/>
<dbReference type="Gene3D" id="3.20.20.480">
    <property type="entry name" value="Trimethylamine methyltransferase-like"/>
    <property type="match status" value="1"/>
</dbReference>
<dbReference type="GO" id="GO:0008168">
    <property type="term" value="F:methyltransferase activity"/>
    <property type="evidence" value="ECO:0007669"/>
    <property type="project" value="UniProtKB-KW"/>
</dbReference>
<evidence type="ECO:0000256" key="3">
    <source>
        <dbReference type="ARBA" id="ARBA00022679"/>
    </source>
</evidence>
<evidence type="ECO:0008006" key="5">
    <source>
        <dbReference type="Google" id="ProtNLM"/>
    </source>
</evidence>
<evidence type="ECO:0000256" key="2">
    <source>
        <dbReference type="ARBA" id="ARBA00022603"/>
    </source>
</evidence>
<evidence type="ECO:0000256" key="1">
    <source>
        <dbReference type="ARBA" id="ARBA00007137"/>
    </source>
</evidence>
<reference evidence="4" key="1">
    <citation type="journal article" date="2014" name="Front. Microbiol.">
        <title>High frequency of phylogenetically diverse reductive dehalogenase-homologous genes in deep subseafloor sedimentary metagenomes.</title>
        <authorList>
            <person name="Kawai M."/>
            <person name="Futagami T."/>
            <person name="Toyoda A."/>
            <person name="Takaki Y."/>
            <person name="Nishi S."/>
            <person name="Hori S."/>
            <person name="Arai W."/>
            <person name="Tsubouchi T."/>
            <person name="Morono Y."/>
            <person name="Uchiyama I."/>
            <person name="Ito T."/>
            <person name="Fujiyama A."/>
            <person name="Inagaki F."/>
            <person name="Takami H."/>
        </authorList>
    </citation>
    <scope>NUCLEOTIDE SEQUENCE</scope>
    <source>
        <strain evidence="4">Expedition CK06-06</strain>
    </source>
</reference>
<dbReference type="GO" id="GO:0015948">
    <property type="term" value="P:methanogenesis"/>
    <property type="evidence" value="ECO:0007669"/>
    <property type="project" value="InterPro"/>
</dbReference>
<accession>X1KH89</accession>
<dbReference type="GO" id="GO:0032259">
    <property type="term" value="P:methylation"/>
    <property type="evidence" value="ECO:0007669"/>
    <property type="project" value="UniProtKB-KW"/>
</dbReference>
<dbReference type="Pfam" id="PF06253">
    <property type="entry name" value="MTTB"/>
    <property type="match status" value="1"/>
</dbReference>
<dbReference type="InterPro" id="IPR010426">
    <property type="entry name" value="MTTB_MeTrfase"/>
</dbReference>
<proteinExistence type="inferred from homology"/>
<keyword evidence="2" id="KW-0489">Methyltransferase</keyword>
<evidence type="ECO:0000313" key="4">
    <source>
        <dbReference type="EMBL" id="GAH81438.1"/>
    </source>
</evidence>
<sequence length="134" mass="15215">MLELGITFDLTQLVIDNEIAKMVRTATNGVEINDESIALEVTSKVGPGGNFLNAEHTVRHMREQSHSKLIDRRMWEPWENSGSKDMTQRAHEELLSILESHKPEPLPPETLSVLRSIVENAEGELKEKEAQEMR</sequence>
<comment type="caution">
    <text evidence="4">The sequence shown here is derived from an EMBL/GenBank/DDBJ whole genome shotgun (WGS) entry which is preliminary data.</text>
</comment>
<gene>
    <name evidence="4" type="ORF">S03H2_57458</name>
</gene>
<protein>
    <recommendedName>
        <fullName evidence="5">Trimethylamine methyltransferase MttB</fullName>
    </recommendedName>
</protein>
<comment type="similarity">
    <text evidence="1">Belongs to the trimethylamine methyltransferase family.</text>
</comment>